<dbReference type="GO" id="GO:0000162">
    <property type="term" value="P:L-tryptophan biosynthetic process"/>
    <property type="evidence" value="ECO:0007669"/>
    <property type="project" value="TreeGrafter"/>
</dbReference>
<name>A0A0R2E3A8_9LACO</name>
<dbReference type="GO" id="GO:0004049">
    <property type="term" value="F:anthranilate synthase activity"/>
    <property type="evidence" value="ECO:0007669"/>
    <property type="project" value="TreeGrafter"/>
</dbReference>
<dbReference type="PANTHER" id="PTHR43418:SF4">
    <property type="entry name" value="MULTIFUNCTIONAL TRYPTOPHAN BIOSYNTHESIS PROTEIN"/>
    <property type="match status" value="1"/>
</dbReference>
<evidence type="ECO:0000256" key="1">
    <source>
        <dbReference type="ARBA" id="ARBA00022962"/>
    </source>
</evidence>
<dbReference type="eggNOG" id="COG0512">
    <property type="taxonomic scope" value="Bacteria"/>
</dbReference>
<organism evidence="3 4">
    <name type="scientific">Liquorilactobacillus sucicola DSM 21376 = JCM 15457</name>
    <dbReference type="NCBI Taxonomy" id="1423806"/>
    <lineage>
        <taxon>Bacteria</taxon>
        <taxon>Bacillati</taxon>
        <taxon>Bacillota</taxon>
        <taxon>Bacilli</taxon>
        <taxon>Lactobacillales</taxon>
        <taxon>Lactobacillaceae</taxon>
        <taxon>Liquorilactobacillus</taxon>
    </lineage>
</organism>
<dbReference type="InterPro" id="IPR017926">
    <property type="entry name" value="GATASE"/>
</dbReference>
<proteinExistence type="predicted"/>
<dbReference type="NCBIfam" id="TIGR00566">
    <property type="entry name" value="trpG_papA"/>
    <property type="match status" value="1"/>
</dbReference>
<dbReference type="GO" id="GO:0005829">
    <property type="term" value="C:cytosol"/>
    <property type="evidence" value="ECO:0007669"/>
    <property type="project" value="TreeGrafter"/>
</dbReference>
<dbReference type="STRING" id="1423806.FD15_GL000051"/>
<dbReference type="PRINTS" id="PR00099">
    <property type="entry name" value="CPSGATASE"/>
</dbReference>
<dbReference type="Proteomes" id="UP000050961">
    <property type="component" value="Unassembled WGS sequence"/>
</dbReference>
<evidence type="ECO:0000313" key="3">
    <source>
        <dbReference type="EMBL" id="KRN07226.1"/>
    </source>
</evidence>
<dbReference type="PATRIC" id="fig|1423806.3.peg.54"/>
<dbReference type="InterPro" id="IPR006221">
    <property type="entry name" value="TrpG/PapA_dom"/>
</dbReference>
<dbReference type="InterPro" id="IPR050472">
    <property type="entry name" value="Anth_synth/Amidotransfase"/>
</dbReference>
<sequence>MNPSHIFISPGPGSPQEAGISLELVKNFRGIIPILGVCMGIEVIAAAFGTKINHANHLMHGETSLIQRTMSDPLLDGCPQTFTAARYHSLVLDPQTLPPDFNITSKTNDNNIMSISNTPQKLFGVQFHPESIMTPSAVGDRIIDNFLKIK</sequence>
<evidence type="ECO:0000259" key="2">
    <source>
        <dbReference type="Pfam" id="PF00117"/>
    </source>
</evidence>
<dbReference type="Gene3D" id="3.40.50.880">
    <property type="match status" value="1"/>
</dbReference>
<gene>
    <name evidence="3" type="ORF">FD15_GL000051</name>
</gene>
<dbReference type="SUPFAM" id="SSF52317">
    <property type="entry name" value="Class I glutamine amidotransferase-like"/>
    <property type="match status" value="1"/>
</dbReference>
<evidence type="ECO:0000313" key="4">
    <source>
        <dbReference type="Proteomes" id="UP000050961"/>
    </source>
</evidence>
<feature type="domain" description="Glutamine amidotransferase" evidence="2">
    <location>
        <begin position="1"/>
        <end position="146"/>
    </location>
</feature>
<dbReference type="PRINTS" id="PR00097">
    <property type="entry name" value="ANTSNTHASEII"/>
</dbReference>
<dbReference type="InterPro" id="IPR029062">
    <property type="entry name" value="Class_I_gatase-like"/>
</dbReference>
<dbReference type="Pfam" id="PF00117">
    <property type="entry name" value="GATase"/>
    <property type="match status" value="1"/>
</dbReference>
<dbReference type="PRINTS" id="PR00096">
    <property type="entry name" value="GATASE"/>
</dbReference>
<keyword evidence="1" id="KW-0315">Glutamine amidotransferase</keyword>
<dbReference type="EMBL" id="AYZF01000007">
    <property type="protein sequence ID" value="KRN07226.1"/>
    <property type="molecule type" value="Genomic_DNA"/>
</dbReference>
<keyword evidence="4" id="KW-1185">Reference proteome</keyword>
<accession>A0A0R2E3A8</accession>
<dbReference type="CDD" id="cd01743">
    <property type="entry name" value="GATase1_Anthranilate_Synthase"/>
    <property type="match status" value="1"/>
</dbReference>
<reference evidence="3 4" key="1">
    <citation type="journal article" date="2015" name="Genome Announc.">
        <title>Expanding the biotechnology potential of lactobacilli through comparative genomics of 213 strains and associated genera.</title>
        <authorList>
            <person name="Sun Z."/>
            <person name="Harris H.M."/>
            <person name="McCann A."/>
            <person name="Guo C."/>
            <person name="Argimon S."/>
            <person name="Zhang W."/>
            <person name="Yang X."/>
            <person name="Jeffery I.B."/>
            <person name="Cooney J.C."/>
            <person name="Kagawa T.F."/>
            <person name="Liu W."/>
            <person name="Song Y."/>
            <person name="Salvetti E."/>
            <person name="Wrobel A."/>
            <person name="Rasinkangas P."/>
            <person name="Parkhill J."/>
            <person name="Rea M.C."/>
            <person name="O'Sullivan O."/>
            <person name="Ritari J."/>
            <person name="Douillard F.P."/>
            <person name="Paul Ross R."/>
            <person name="Yang R."/>
            <person name="Briner A.E."/>
            <person name="Felis G.E."/>
            <person name="de Vos W.M."/>
            <person name="Barrangou R."/>
            <person name="Klaenhammer T.R."/>
            <person name="Caufield P.W."/>
            <person name="Cui Y."/>
            <person name="Zhang H."/>
            <person name="O'Toole P.W."/>
        </authorList>
    </citation>
    <scope>NUCLEOTIDE SEQUENCE [LARGE SCALE GENOMIC DNA]</scope>
    <source>
        <strain evidence="3 4">DSM 21376</strain>
    </source>
</reference>
<dbReference type="PROSITE" id="PS51273">
    <property type="entry name" value="GATASE_TYPE_1"/>
    <property type="match status" value="1"/>
</dbReference>
<comment type="caution">
    <text evidence="3">The sequence shown here is derived from an EMBL/GenBank/DDBJ whole genome shotgun (WGS) entry which is preliminary data.</text>
</comment>
<dbReference type="AlphaFoldDB" id="A0A0R2E3A8"/>
<dbReference type="PANTHER" id="PTHR43418">
    <property type="entry name" value="MULTIFUNCTIONAL TRYPTOPHAN BIOSYNTHESIS PROTEIN-RELATED"/>
    <property type="match status" value="1"/>
</dbReference>
<protein>
    <submittedName>
        <fullName evidence="3">Anthranilate synthase, component II</fullName>
    </submittedName>
</protein>